<feature type="region of interest" description="Disordered" evidence="3">
    <location>
        <begin position="1723"/>
        <end position="1923"/>
    </location>
</feature>
<feature type="repeat" description="WD" evidence="1">
    <location>
        <begin position="392"/>
        <end position="423"/>
    </location>
</feature>
<feature type="coiled-coil region" evidence="2">
    <location>
        <begin position="1194"/>
        <end position="1231"/>
    </location>
</feature>
<evidence type="ECO:0000313" key="4">
    <source>
        <dbReference type="EMBL" id="KAL2636424.1"/>
    </source>
</evidence>
<feature type="region of interest" description="Disordered" evidence="3">
    <location>
        <begin position="1942"/>
        <end position="1962"/>
    </location>
</feature>
<dbReference type="PANTHER" id="PTHR32215:SF15">
    <property type="entry name" value="CILIA- AND FLAGELLA-ASSOCIATED PROTEIN 57"/>
    <property type="match status" value="1"/>
</dbReference>
<feature type="compositionally biased region" description="Polar residues" evidence="3">
    <location>
        <begin position="1732"/>
        <end position="1747"/>
    </location>
</feature>
<feature type="region of interest" description="Disordered" evidence="3">
    <location>
        <begin position="1390"/>
        <end position="1413"/>
    </location>
</feature>
<evidence type="ECO:0000313" key="5">
    <source>
        <dbReference type="Proteomes" id="UP001605036"/>
    </source>
</evidence>
<feature type="compositionally biased region" description="Basic and acidic residues" evidence="3">
    <location>
        <begin position="1668"/>
        <end position="1686"/>
    </location>
</feature>
<feature type="compositionally biased region" description="Polar residues" evidence="3">
    <location>
        <begin position="1574"/>
        <end position="1587"/>
    </location>
</feature>
<keyword evidence="5" id="KW-1185">Reference proteome</keyword>
<keyword evidence="1" id="KW-0853">WD repeat</keyword>
<feature type="compositionally biased region" description="Polar residues" evidence="3">
    <location>
        <begin position="591"/>
        <end position="608"/>
    </location>
</feature>
<dbReference type="Proteomes" id="UP001605036">
    <property type="component" value="Unassembled WGS sequence"/>
</dbReference>
<dbReference type="InterPro" id="IPR052993">
    <property type="entry name" value="CFA-57"/>
</dbReference>
<feature type="compositionally biased region" description="Polar residues" evidence="3">
    <location>
        <begin position="1402"/>
        <end position="1413"/>
    </location>
</feature>
<dbReference type="PANTHER" id="PTHR32215">
    <property type="entry name" value="CILIA- AND FLAGELLA-ASSOCIATED PROTEIN 57"/>
    <property type="match status" value="1"/>
</dbReference>
<dbReference type="InterPro" id="IPR001680">
    <property type="entry name" value="WD40_rpt"/>
</dbReference>
<feature type="compositionally biased region" description="Polar residues" evidence="3">
    <location>
        <begin position="1554"/>
        <end position="1564"/>
    </location>
</feature>
<dbReference type="Gene3D" id="2.130.10.10">
    <property type="entry name" value="YVTN repeat-like/Quinoprotein amine dehydrogenase"/>
    <property type="match status" value="2"/>
</dbReference>
<dbReference type="EMBL" id="JBHFFA010000003">
    <property type="protein sequence ID" value="KAL2636424.1"/>
    <property type="molecule type" value="Genomic_DNA"/>
</dbReference>
<feature type="compositionally biased region" description="Polar residues" evidence="3">
    <location>
        <begin position="671"/>
        <end position="685"/>
    </location>
</feature>
<feature type="compositionally biased region" description="Low complexity" evidence="3">
    <location>
        <begin position="1799"/>
        <end position="1813"/>
    </location>
</feature>
<dbReference type="SUPFAM" id="SSF50978">
    <property type="entry name" value="WD40 repeat-like"/>
    <property type="match status" value="1"/>
</dbReference>
<feature type="region of interest" description="Disordered" evidence="3">
    <location>
        <begin position="1543"/>
        <end position="1600"/>
    </location>
</feature>
<feature type="coiled-coil region" evidence="2">
    <location>
        <begin position="1075"/>
        <end position="1133"/>
    </location>
</feature>
<dbReference type="PROSITE" id="PS50294">
    <property type="entry name" value="WD_REPEATS_REGION"/>
    <property type="match status" value="1"/>
</dbReference>
<feature type="compositionally biased region" description="Polar residues" evidence="3">
    <location>
        <begin position="1863"/>
        <end position="1885"/>
    </location>
</feature>
<proteinExistence type="predicted"/>
<feature type="compositionally biased region" description="Basic and acidic residues" evidence="3">
    <location>
        <begin position="1543"/>
        <end position="1553"/>
    </location>
</feature>
<accession>A0ABD1Z057</accession>
<organism evidence="4 5">
    <name type="scientific">Riccia fluitans</name>
    <dbReference type="NCBI Taxonomy" id="41844"/>
    <lineage>
        <taxon>Eukaryota</taxon>
        <taxon>Viridiplantae</taxon>
        <taxon>Streptophyta</taxon>
        <taxon>Embryophyta</taxon>
        <taxon>Marchantiophyta</taxon>
        <taxon>Marchantiopsida</taxon>
        <taxon>Marchantiidae</taxon>
        <taxon>Marchantiales</taxon>
        <taxon>Ricciaceae</taxon>
        <taxon>Riccia</taxon>
    </lineage>
</organism>
<sequence length="1990" mass="219750">MTKIRHRKSRWQDPSLAAGSAKQIQHKFYPLYAFGFEGIRGKRGQIACLDSNLIVYSIAGNVIFHNVSSEKSMRFFSSSVMVEAIVWLTSSPAGNFVAACERLKTGYHQLTIIDVKKLEAVQTIGGLATGEYGACAFAENERLVISACNFEETSQVEYWDIRDGRVLMASVVPYTINKITINPRDDEESAMSGSLHFKFWNIKGGAKKETSIQGFQASHEPKMTLTDHVWLADSSVAISTAEGVIFIVRENAVQHKYVDTGCTICLYSTGRELFCGRSDGTLTQYTGFEMAKIKMQEKESPYAEVKCITLLSGYSQISSIAMPPHGQKLLYLVEGETVLKVHLDIADDDDAIIGSEPNLARPVRLSVFGMKKITGMDVFHSRRECDEEPQLVTGHTGVVTTLAWSADSVYIVSAGADGAIYAWFLDGPHRYLEYVIKGSVHTCLLFDPARTYIIACGPKLPIKVLDTDKRHGLSHGKETRLLPEELSTPVEPDFETLARMYGQSPRESEEDSSVLGELQGSVQESHRGSVQGSIRDSIQGSRRGSIQGSHRGSVQRSRRGNMQGKGGGVEQSRRVSTQGSNRGSIGGSQKGGNVQTSGEASHRGSIQGSHRGGDIQESGEGSHRGSNQGSLRAAEVQQDNQCGSLRGTECQGSNQESHRGSFHGSLGLGTVQGSNEGSHRGSTLGTHRDSNSGDIGTSLSGEKPLEKPQARARSRKSEDSSLEGCWVQHRFRSSCTIELKHERPVNFMVGLFKKGVLITAGQDGDLRIYVYPFSHDNPNLVKEVSLFPSGEVSGLCLDEERKLIFTSSTKGILFVGSVDQDIIPAKEESEEDDFGTETAPSEEPFYRSIPLISHYLTDGGSDAHNLLLERDEVEEMKRDLIEFKLKMAREAKDAYFKHQRDALDWACEMKERETAFLAREKDYNVKIKLLEHNLHTALSDKETTIQSLLTSHSQTTQQLHDYFQDKLAKELERSHISRTQAQKDRVTLEKEMKSKESIYLEKIVALERQLEDADIRVEKKIAEVRAECKKEIDHMKVELEEDLLISDAELNKAFEKLNHDVGVEKERADSIHHSLMAEKRKVMHIEKHMKETEEEHELHLETIEKLTKEVEDLKKLATELDFEKRTLRQVLIETEEKSQHLVAERKDQETKTVVRDFKIEQLKQTEGPLKKATVDLRNKLREMESHQLGHVLEMKRQGLAAGALRSKIQNLEEEAQELNNQLHEKEAYIQMFTQALCRLVEENDSAEWPNLIKQLYFTYVKEIHRTAVSEGKDTYNHLLHQRGNLERFVSILKQEIGRSEARNWNDARHYMQQNLDLLHEFGEAQRNVRRLAFLSQKYQGEMAYWKTIATRKLPSTMLPAEESLDQRGASNSRCARTTVLVRHRPSTAIPAQGNAAAPTRRPTMTSRGSTATSAALQQAKLDSELLRDAERVREQSRSSTPVADIVKPYAHRGSVPQAATLRFSFTQPQHQQQTRPWSRDATAEVDPEKILALNIEVLELRKQVATKDKEIQRLTRDQHHATGAYLPQARRASIMASIPVDEVKSTSATERKPTSLNRRSSTVAATEGIPMSTPPGSSRPKTVSGAVTGTDAPFPELSQGFPRKSGIASIESSANIVTSNSITGFGEHLPGEERRLSATELLAERRASHIHSAAEQVMQRRSSQSSTLEERRGSKSGEGEGEERRLSATSLLAERRASKLAAIKEDLDLAVAAIAAEISPRRVSGSALGTPRPTSYSNPNEQGSRRGSTGIGNPAASSQQAAERSSKSAGDARPSEQTKRRGSTTDPNAPSYGRERRYSGAASRKTSSSAASSVPERRPSTAAAGASTRTSFSAASHPQGRRPSSAAASKRRKGSSIAAAEQKGNTTAQHVQLTITEGSNLTSTEHLVMEGQEPPVSIDPSSMIVGPELPASTEPLVTFGQEPPEFTGPSVIVIAAQESPVSSESSVRVAKETPVSVEKSMPKELHGANLVADSLDAANVDTVDSPAESF</sequence>
<evidence type="ECO:0000256" key="1">
    <source>
        <dbReference type="PROSITE-ProRule" id="PRU00221"/>
    </source>
</evidence>
<dbReference type="Pfam" id="PF00400">
    <property type="entry name" value="WD40"/>
    <property type="match status" value="1"/>
</dbReference>
<dbReference type="InterPro" id="IPR015943">
    <property type="entry name" value="WD40/YVTN_repeat-like_dom_sf"/>
</dbReference>
<feature type="compositionally biased region" description="Low complexity" evidence="3">
    <location>
        <begin position="1820"/>
        <end position="1848"/>
    </location>
</feature>
<feature type="compositionally biased region" description="Polar residues" evidence="3">
    <location>
        <begin position="520"/>
        <end position="555"/>
    </location>
</feature>
<keyword evidence="2" id="KW-0175">Coiled coil</keyword>
<comment type="caution">
    <text evidence="4">The sequence shown here is derived from an EMBL/GenBank/DDBJ whole genome shotgun (WGS) entry which is preliminary data.</text>
</comment>
<feature type="compositionally biased region" description="Basic and acidic residues" evidence="3">
    <location>
        <begin position="703"/>
        <end position="718"/>
    </location>
</feature>
<dbReference type="PROSITE" id="PS50082">
    <property type="entry name" value="WD_REPEATS_2"/>
    <property type="match status" value="1"/>
</dbReference>
<evidence type="ECO:0000256" key="2">
    <source>
        <dbReference type="SAM" id="Coils"/>
    </source>
</evidence>
<gene>
    <name evidence="4" type="ORF">R1flu_007903</name>
</gene>
<feature type="region of interest" description="Disordered" evidence="3">
    <location>
        <begin position="1651"/>
        <end position="1687"/>
    </location>
</feature>
<dbReference type="SMART" id="SM00320">
    <property type="entry name" value="WD40"/>
    <property type="match status" value="4"/>
</dbReference>
<dbReference type="InterPro" id="IPR036322">
    <property type="entry name" value="WD40_repeat_dom_sf"/>
</dbReference>
<reference evidence="4 5" key="1">
    <citation type="submission" date="2024-09" db="EMBL/GenBank/DDBJ databases">
        <title>Chromosome-scale assembly of Riccia fluitans.</title>
        <authorList>
            <person name="Paukszto L."/>
            <person name="Sawicki J."/>
            <person name="Karawczyk K."/>
            <person name="Piernik-Szablinska J."/>
            <person name="Szczecinska M."/>
            <person name="Mazdziarz M."/>
        </authorList>
    </citation>
    <scope>NUCLEOTIDE SEQUENCE [LARGE SCALE GENOMIC DNA]</scope>
    <source>
        <strain evidence="4">Rf_01</strain>
        <tissue evidence="4">Aerial parts of the thallus</tissue>
    </source>
</reference>
<dbReference type="SUPFAM" id="SSF50993">
    <property type="entry name" value="Peptidase/esterase 'gauge' domain"/>
    <property type="match status" value="1"/>
</dbReference>
<protein>
    <submittedName>
        <fullName evidence="4">Uncharacterized protein</fullName>
    </submittedName>
</protein>
<evidence type="ECO:0000256" key="3">
    <source>
        <dbReference type="SAM" id="MobiDB-lite"/>
    </source>
</evidence>
<feature type="compositionally biased region" description="Low complexity" evidence="3">
    <location>
        <begin position="1755"/>
        <end position="1769"/>
    </location>
</feature>
<feature type="region of interest" description="Disordered" evidence="3">
    <location>
        <begin position="501"/>
        <end position="718"/>
    </location>
</feature>
<name>A0ABD1Z057_9MARC</name>
<feature type="compositionally biased region" description="Polar residues" evidence="3">
    <location>
        <begin position="574"/>
        <end position="583"/>
    </location>
</feature>